<evidence type="ECO:0000313" key="3">
    <source>
        <dbReference type="Proteomes" id="UP001465976"/>
    </source>
</evidence>
<feature type="region of interest" description="Disordered" evidence="1">
    <location>
        <begin position="123"/>
        <end position="143"/>
    </location>
</feature>
<proteinExistence type="predicted"/>
<evidence type="ECO:0000256" key="1">
    <source>
        <dbReference type="SAM" id="MobiDB-lite"/>
    </source>
</evidence>
<dbReference type="EMBL" id="JBAHYK010001394">
    <property type="protein sequence ID" value="KAL0568200.1"/>
    <property type="molecule type" value="Genomic_DNA"/>
</dbReference>
<evidence type="ECO:0000313" key="2">
    <source>
        <dbReference type="EMBL" id="KAL0568200.1"/>
    </source>
</evidence>
<organism evidence="2 3">
    <name type="scientific">Marasmius crinis-equi</name>
    <dbReference type="NCBI Taxonomy" id="585013"/>
    <lineage>
        <taxon>Eukaryota</taxon>
        <taxon>Fungi</taxon>
        <taxon>Dikarya</taxon>
        <taxon>Basidiomycota</taxon>
        <taxon>Agaricomycotina</taxon>
        <taxon>Agaricomycetes</taxon>
        <taxon>Agaricomycetidae</taxon>
        <taxon>Agaricales</taxon>
        <taxon>Marasmiineae</taxon>
        <taxon>Marasmiaceae</taxon>
        <taxon>Marasmius</taxon>
    </lineage>
</organism>
<comment type="caution">
    <text evidence="2">The sequence shown here is derived from an EMBL/GenBank/DDBJ whole genome shotgun (WGS) entry which is preliminary data.</text>
</comment>
<name>A0ABR3EZ39_9AGAR</name>
<accession>A0ABR3EZ39</accession>
<reference evidence="2 3" key="1">
    <citation type="submission" date="2024-02" db="EMBL/GenBank/DDBJ databases">
        <title>A draft genome for the cacao thread blight pathogen Marasmius crinis-equi.</title>
        <authorList>
            <person name="Cohen S.P."/>
            <person name="Baruah I.K."/>
            <person name="Amoako-Attah I."/>
            <person name="Bukari Y."/>
            <person name="Meinhardt L.W."/>
            <person name="Bailey B.A."/>
        </authorList>
    </citation>
    <scope>NUCLEOTIDE SEQUENCE [LARGE SCALE GENOMIC DNA]</scope>
    <source>
        <strain evidence="2 3">GH-76</strain>
    </source>
</reference>
<keyword evidence="3" id="KW-1185">Reference proteome</keyword>
<protein>
    <submittedName>
        <fullName evidence="2">Uncharacterized protein</fullName>
    </submittedName>
</protein>
<gene>
    <name evidence="2" type="ORF">V5O48_013792</name>
</gene>
<sequence length="268" mass="29796">MDPESDSFRYPLAHAGGYRGTKTEMRKGVNADIRRELQLRSRKPPRLRWYRPHHQGHPVTSPILCTAKPEKAGSWIQLCKGDHVQVGCARPFVLVPPLGEDHAQEAPFAQLYAIRKELAQIPRGSAQHSGPQRHEQLSTPPSSPVMIDLTLSPTVGPISSPPSSPLLGVLTLAGANDHKSRVKVSARFWVNNAAAPPIRVDLETEAGTLYLEKHKEPLGRLGVEKTPMDFFNKRRGRWEAFTWAEGVDLRGKKEVAIKERGLQVVIDV</sequence>
<dbReference type="Proteomes" id="UP001465976">
    <property type="component" value="Unassembled WGS sequence"/>
</dbReference>